<dbReference type="PANTHER" id="PTHR33627:SF1">
    <property type="entry name" value="TRANSPOSASE"/>
    <property type="match status" value="1"/>
</dbReference>
<dbReference type="InterPro" id="IPR039365">
    <property type="entry name" value="IS701-like"/>
</dbReference>
<reference evidence="4" key="1">
    <citation type="submission" date="2020-06" db="EMBL/GenBank/DDBJ databases">
        <title>Unique genomic features of the anaerobic methanotrophic archaea.</title>
        <authorList>
            <person name="Chadwick G.L."/>
            <person name="Skennerton C.T."/>
            <person name="Laso-Perez R."/>
            <person name="Leu A.O."/>
            <person name="Speth D.R."/>
            <person name="Yu H."/>
            <person name="Morgan-Lang C."/>
            <person name="Hatzenpichler R."/>
            <person name="Goudeau D."/>
            <person name="Malmstrom R."/>
            <person name="Brazelton W.J."/>
            <person name="Woyke T."/>
            <person name="Hallam S.J."/>
            <person name="Tyson G.W."/>
            <person name="Wegener G."/>
            <person name="Boetius A."/>
            <person name="Orphan V."/>
        </authorList>
    </citation>
    <scope>NUCLEOTIDE SEQUENCE</scope>
</reference>
<feature type="region of interest" description="Disordered" evidence="1">
    <location>
        <begin position="435"/>
        <end position="455"/>
    </location>
</feature>
<keyword evidence="2" id="KW-1133">Transmembrane helix</keyword>
<feature type="transmembrane region" description="Helical" evidence="2">
    <location>
        <begin position="375"/>
        <end position="395"/>
    </location>
</feature>
<keyword evidence="2" id="KW-0812">Transmembrane</keyword>
<organism evidence="4">
    <name type="scientific">Candidatus Methanophaga sp. ANME-1 ERB7</name>
    <dbReference type="NCBI Taxonomy" id="2759913"/>
    <lineage>
        <taxon>Archaea</taxon>
        <taxon>Methanobacteriati</taxon>
        <taxon>Methanobacteriota</taxon>
        <taxon>Stenosarchaea group</taxon>
        <taxon>Methanomicrobia</taxon>
        <taxon>Candidatus Methanophagales</taxon>
        <taxon>Candidatus Methanophagaceae</taxon>
        <taxon>Candidatus Methanophaga</taxon>
    </lineage>
</organism>
<evidence type="ECO:0000256" key="1">
    <source>
        <dbReference type="SAM" id="MobiDB-lite"/>
    </source>
</evidence>
<evidence type="ECO:0000313" key="4">
    <source>
        <dbReference type="EMBL" id="QNO54379.1"/>
    </source>
</evidence>
<protein>
    <recommendedName>
        <fullName evidence="3">Transposase IS701-like DDE domain-containing protein</fullName>
    </recommendedName>
</protein>
<feature type="domain" description="Transposase IS701-like DDE" evidence="3">
    <location>
        <begin position="36"/>
        <end position="289"/>
    </location>
</feature>
<keyword evidence="2" id="KW-0472">Membrane</keyword>
<dbReference type="NCBIfam" id="NF033540">
    <property type="entry name" value="transpos_IS701"/>
    <property type="match status" value="1"/>
</dbReference>
<dbReference type="PANTHER" id="PTHR33627">
    <property type="entry name" value="TRANSPOSASE"/>
    <property type="match status" value="1"/>
</dbReference>
<name>A0A7G9Z295_9EURY</name>
<gene>
    <name evidence="4" type="ORF">NMFEFIAP_00005</name>
</gene>
<dbReference type="AlphaFoldDB" id="A0A7G9Z295"/>
<dbReference type="EMBL" id="MT631577">
    <property type="protein sequence ID" value="QNO54379.1"/>
    <property type="molecule type" value="Genomic_DNA"/>
</dbReference>
<dbReference type="InterPro" id="IPR038721">
    <property type="entry name" value="IS701-like_DDE_dom"/>
</dbReference>
<dbReference type="SUPFAM" id="SSF53098">
    <property type="entry name" value="Ribonuclease H-like"/>
    <property type="match status" value="1"/>
</dbReference>
<evidence type="ECO:0000259" key="3">
    <source>
        <dbReference type="Pfam" id="PF13546"/>
    </source>
</evidence>
<evidence type="ECO:0000256" key="2">
    <source>
        <dbReference type="SAM" id="Phobius"/>
    </source>
</evidence>
<sequence>MELRVLDIENAVGELKEFHAGLHRFFMTKTRYVAGQALQYSQGLLFGSERKNMTNMETTVPDSDHQALQHFLSNSQWDEEGVITEIQERISELIGNPAHGSLHFDESGFLKDGAHSVGTKRQYCGRFGKVDNCQVGVFLGYAVHSYRALMDKRIYLPRGWAEDPVRRGHCGVPAEVTFKTKAELALDMLSKAEERGVPFAWVGMDSFYGQQPWLLEQLESEETLYIADIPNDTRVWRNCPKVEVPERKGKRGPQPWRERVVEGEPEPIKVRELAKEIPEVEKERIFLRDTERKELWCNMVCLRVYPVRDELPGPGSWLIIRWDDNGEVKYQLSNAPANTKIKRLAEMSCSRYWIERAFEDAKGELGMADYEVRGWLGWHHHMTMVLLAMLFLLILHLKWKGKAPLLTIQDVREILEVVLPRKVVTNEELLKRIERKHKARESARKSHHKRNSKPG</sequence>
<dbReference type="InterPro" id="IPR012337">
    <property type="entry name" value="RNaseH-like_sf"/>
</dbReference>
<accession>A0A7G9Z295</accession>
<proteinExistence type="predicted"/>
<dbReference type="Pfam" id="PF13546">
    <property type="entry name" value="DDE_5"/>
    <property type="match status" value="1"/>
</dbReference>